<gene>
    <name evidence="10 13" type="primary">idi</name>
    <name evidence="13" type="ORF">JQN83_02550</name>
</gene>
<comment type="subcellular location">
    <subcellularLocation>
        <location evidence="10">Cytoplasm</location>
    </subcellularLocation>
</comment>
<dbReference type="Pfam" id="PF00293">
    <property type="entry name" value="NUDIX"/>
    <property type="match status" value="1"/>
</dbReference>
<dbReference type="EC" id="5.3.3.2" evidence="3 10"/>
<evidence type="ECO:0000256" key="9">
    <source>
        <dbReference type="ARBA" id="ARBA00023235"/>
    </source>
</evidence>
<feature type="binding site" evidence="10">
    <location>
        <position position="90"/>
    </location>
    <ligand>
        <name>Mg(2+)</name>
        <dbReference type="ChEBI" id="CHEBI:18420"/>
    </ligand>
</feature>
<keyword evidence="7 10" id="KW-0464">Manganese</keyword>
<dbReference type="Gene3D" id="3.90.79.10">
    <property type="entry name" value="Nucleoside Triphosphate Pyrophosphohydrolase"/>
    <property type="match status" value="1"/>
</dbReference>
<feature type="active site" evidence="10">
    <location>
        <position position="119"/>
    </location>
</feature>
<feature type="binding site" evidence="10">
    <location>
        <position position="119"/>
    </location>
    <ligand>
        <name>Mn(2+)</name>
        <dbReference type="ChEBI" id="CHEBI:29035"/>
    </ligand>
</feature>
<evidence type="ECO:0000256" key="10">
    <source>
        <dbReference type="HAMAP-Rule" id="MF_00202"/>
    </source>
</evidence>
<dbReference type="InterPro" id="IPR015797">
    <property type="entry name" value="NUDIX_hydrolase-like_dom_sf"/>
</dbReference>
<evidence type="ECO:0000259" key="12">
    <source>
        <dbReference type="PROSITE" id="PS51462"/>
    </source>
</evidence>
<dbReference type="EMBL" id="JAGFWR010000001">
    <property type="protein sequence ID" value="MBO4159689.1"/>
    <property type="molecule type" value="Genomic_DNA"/>
</dbReference>
<evidence type="ECO:0000256" key="7">
    <source>
        <dbReference type="ARBA" id="ARBA00023211"/>
    </source>
</evidence>
<name>A0ABS3V263_9ACTN</name>
<organism evidence="13 14">
    <name type="scientific">Micromonospora antibiotica</name>
    <dbReference type="NCBI Taxonomy" id="2807623"/>
    <lineage>
        <taxon>Bacteria</taxon>
        <taxon>Bacillati</taxon>
        <taxon>Actinomycetota</taxon>
        <taxon>Actinomycetes</taxon>
        <taxon>Micromonosporales</taxon>
        <taxon>Micromonosporaceae</taxon>
        <taxon>Micromonospora</taxon>
    </lineage>
</organism>
<evidence type="ECO:0000256" key="8">
    <source>
        <dbReference type="ARBA" id="ARBA00023229"/>
    </source>
</evidence>
<keyword evidence="6 10" id="KW-0460">Magnesium</keyword>
<comment type="caution">
    <text evidence="13">The sequence shown here is derived from an EMBL/GenBank/DDBJ whole genome shotgun (WGS) entry which is preliminary data.</text>
</comment>
<dbReference type="PANTHER" id="PTHR10885:SF0">
    <property type="entry name" value="ISOPENTENYL-DIPHOSPHATE DELTA-ISOMERASE"/>
    <property type="match status" value="1"/>
</dbReference>
<comment type="catalytic activity">
    <reaction evidence="10">
        <text>isopentenyl diphosphate = dimethylallyl diphosphate</text>
        <dbReference type="Rhea" id="RHEA:23284"/>
        <dbReference type="ChEBI" id="CHEBI:57623"/>
        <dbReference type="ChEBI" id="CHEBI:128769"/>
        <dbReference type="EC" id="5.3.3.2"/>
    </reaction>
</comment>
<evidence type="ECO:0000313" key="13">
    <source>
        <dbReference type="EMBL" id="MBO4159689.1"/>
    </source>
</evidence>
<feature type="compositionally biased region" description="Basic and acidic residues" evidence="11">
    <location>
        <begin position="216"/>
        <end position="228"/>
    </location>
</feature>
<dbReference type="RefSeq" id="WP_208565369.1">
    <property type="nucleotide sequence ID" value="NZ_JAGFWR010000001.1"/>
</dbReference>
<feature type="active site" evidence="10">
    <location>
        <position position="70"/>
    </location>
</feature>
<feature type="binding site" evidence="10">
    <location>
        <position position="35"/>
    </location>
    <ligand>
        <name>Mn(2+)</name>
        <dbReference type="ChEBI" id="CHEBI:29035"/>
    </ligand>
</feature>
<reference evidence="13 14" key="1">
    <citation type="submission" date="2021-03" db="EMBL/GenBank/DDBJ databases">
        <authorList>
            <person name="Lee D.-H."/>
        </authorList>
    </citation>
    <scope>NUCLEOTIDE SEQUENCE [LARGE SCALE GENOMIC DNA]</scope>
    <source>
        <strain evidence="13 14">MMS20-R2-23</strain>
    </source>
</reference>
<evidence type="ECO:0000256" key="5">
    <source>
        <dbReference type="ARBA" id="ARBA00022723"/>
    </source>
</evidence>
<evidence type="ECO:0000256" key="4">
    <source>
        <dbReference type="ARBA" id="ARBA00022490"/>
    </source>
</evidence>
<feature type="binding site" evidence="10">
    <location>
        <position position="28"/>
    </location>
    <ligand>
        <name>Mn(2+)</name>
        <dbReference type="ChEBI" id="CHEBI:29035"/>
    </ligand>
</feature>
<comment type="cofactor">
    <cofactor evidence="10">
        <name>Mg(2+)</name>
        <dbReference type="ChEBI" id="CHEBI:18420"/>
    </cofactor>
    <text evidence="10">Binds 1 Mg(2+) ion per subunit. The magnesium ion binds only when substrate is bound.</text>
</comment>
<dbReference type="PROSITE" id="PS51462">
    <property type="entry name" value="NUDIX"/>
    <property type="match status" value="1"/>
</dbReference>
<evidence type="ECO:0000256" key="6">
    <source>
        <dbReference type="ARBA" id="ARBA00022842"/>
    </source>
</evidence>
<sequence>MKSREAHLVELVDDTGRVLGETTVAAAHQAPGRLHRAFSVLLVDPDGRVLLQQRAPVKTRFPLRWANSCCGHPLPAESLAEAANRRLAEELGAGPVSLTEVGVYLYYAEDPATGRVEFEYDHVLRADVPAALTLRPDPDEVAELRWVDPTRLMTEIDADPRPYAPWLGGVVSRLLRPAPTTTGPDAPAVADPNAPAGGPEAPAGGPAAGSAIPSGRRVDDASERSGGR</sequence>
<proteinExistence type="inferred from homology"/>
<comment type="function">
    <text evidence="10">Catalyzes the 1,3-allylic rearrangement of the homoallylic substrate isopentenyl (IPP) to its highly electrophilic allylic isomer, dimethylallyl diphosphate (DMAPP).</text>
</comment>
<comment type="similarity">
    <text evidence="2 10">Belongs to the IPP isomerase type 1 family.</text>
</comment>
<comment type="cofactor">
    <cofactor evidence="10">
        <name>Mn(2+)</name>
        <dbReference type="ChEBI" id="CHEBI:29035"/>
    </cofactor>
    <text evidence="10">Binds 1 Mn(2+) ion per subunit.</text>
</comment>
<evidence type="ECO:0000256" key="1">
    <source>
        <dbReference type="ARBA" id="ARBA00004826"/>
    </source>
</evidence>
<keyword evidence="8 10" id="KW-0414">Isoprene biosynthesis</keyword>
<dbReference type="SUPFAM" id="SSF55811">
    <property type="entry name" value="Nudix"/>
    <property type="match status" value="1"/>
</dbReference>
<feature type="compositionally biased region" description="Low complexity" evidence="11">
    <location>
        <begin position="177"/>
        <end position="215"/>
    </location>
</feature>
<dbReference type="InterPro" id="IPR011876">
    <property type="entry name" value="IsopentenylPP_isomerase_typ1"/>
</dbReference>
<dbReference type="NCBIfam" id="NF002995">
    <property type="entry name" value="PRK03759.1"/>
    <property type="match status" value="1"/>
</dbReference>
<keyword evidence="4 10" id="KW-0963">Cytoplasm</keyword>
<accession>A0ABS3V263</accession>
<dbReference type="NCBIfam" id="TIGR02150">
    <property type="entry name" value="IPP_isom_1"/>
    <property type="match status" value="1"/>
</dbReference>
<dbReference type="HAMAP" id="MF_00202">
    <property type="entry name" value="Idi"/>
    <property type="match status" value="1"/>
</dbReference>
<feature type="binding site" evidence="10">
    <location>
        <position position="117"/>
    </location>
    <ligand>
        <name>Mn(2+)</name>
        <dbReference type="ChEBI" id="CHEBI:29035"/>
    </ligand>
</feature>
<evidence type="ECO:0000256" key="2">
    <source>
        <dbReference type="ARBA" id="ARBA00007579"/>
    </source>
</evidence>
<dbReference type="GO" id="GO:0004452">
    <property type="term" value="F:isopentenyl-diphosphate delta-isomerase activity"/>
    <property type="evidence" value="ECO:0007669"/>
    <property type="project" value="UniProtKB-EC"/>
</dbReference>
<dbReference type="InterPro" id="IPR000086">
    <property type="entry name" value="NUDIX_hydrolase_dom"/>
</dbReference>
<comment type="pathway">
    <text evidence="1 10">Isoprenoid biosynthesis; dimethylallyl diphosphate biosynthesis; dimethylallyl diphosphate from isopentenyl diphosphate: step 1/1.</text>
</comment>
<evidence type="ECO:0000256" key="11">
    <source>
        <dbReference type="SAM" id="MobiDB-lite"/>
    </source>
</evidence>
<evidence type="ECO:0000313" key="14">
    <source>
        <dbReference type="Proteomes" id="UP000671399"/>
    </source>
</evidence>
<keyword evidence="14" id="KW-1185">Reference proteome</keyword>
<feature type="binding site" evidence="10">
    <location>
        <position position="72"/>
    </location>
    <ligand>
        <name>Mn(2+)</name>
        <dbReference type="ChEBI" id="CHEBI:29035"/>
    </ligand>
</feature>
<dbReference type="InterPro" id="IPR056375">
    <property type="entry name" value="Idi_bact"/>
</dbReference>
<dbReference type="CDD" id="cd02885">
    <property type="entry name" value="NUDIX_IPP_Isomerase"/>
    <property type="match status" value="1"/>
</dbReference>
<keyword evidence="5 10" id="KW-0479">Metal-binding</keyword>
<protein>
    <recommendedName>
        <fullName evidence="3 10">Isopentenyl-diphosphate Delta-isomerase</fullName>
        <shortName evidence="10">IPP isomerase</shortName>
        <ecNumber evidence="3 10">5.3.3.2</ecNumber>
    </recommendedName>
    <alternativeName>
        <fullName evidence="10">IPP:DMAPP isomerase</fullName>
    </alternativeName>
    <alternativeName>
        <fullName evidence="10">Isopentenyl pyrophosphate isomerase</fullName>
    </alternativeName>
</protein>
<dbReference type="PANTHER" id="PTHR10885">
    <property type="entry name" value="ISOPENTENYL-DIPHOSPHATE DELTA-ISOMERASE"/>
    <property type="match status" value="1"/>
</dbReference>
<evidence type="ECO:0000256" key="3">
    <source>
        <dbReference type="ARBA" id="ARBA00012057"/>
    </source>
</evidence>
<keyword evidence="9 10" id="KW-0413">Isomerase</keyword>
<feature type="region of interest" description="Disordered" evidence="11">
    <location>
        <begin position="177"/>
        <end position="228"/>
    </location>
</feature>
<feature type="domain" description="Nudix hydrolase" evidence="12">
    <location>
        <begin position="33"/>
        <end position="169"/>
    </location>
</feature>
<dbReference type="Proteomes" id="UP000671399">
    <property type="component" value="Unassembled WGS sequence"/>
</dbReference>